<reference evidence="2 3" key="1">
    <citation type="journal article" date="2018" name="Sci. Rep.">
        <title>Network-guided genomic and metagenomic analysis of the faecal microbiota of the critically endangered kakapo.</title>
        <authorList>
            <person name="Waite D.W."/>
            <person name="Dsouza M."/>
            <person name="Sekiguchi Y."/>
            <person name="Hugenholtz P."/>
            <person name="Taylor M.W."/>
        </authorList>
    </citation>
    <scope>NUCLEOTIDE SEQUENCE [LARGE SCALE GENOMIC DNA]</scope>
    <source>
        <strain evidence="2 3">BI02</strain>
    </source>
</reference>
<organism evidence="2 3">
    <name type="scientific">Streptococcus gallolyticus</name>
    <dbReference type="NCBI Taxonomy" id="315405"/>
    <lineage>
        <taxon>Bacteria</taxon>
        <taxon>Bacillati</taxon>
        <taxon>Bacillota</taxon>
        <taxon>Bacilli</taxon>
        <taxon>Lactobacillales</taxon>
        <taxon>Streptococcaceae</taxon>
        <taxon>Streptococcus</taxon>
    </lineage>
</organism>
<dbReference type="AlphaFoldDB" id="A0A368UAC2"/>
<accession>A0A368UAC2</accession>
<evidence type="ECO:0000313" key="2">
    <source>
        <dbReference type="EMBL" id="RCW15803.1"/>
    </source>
</evidence>
<dbReference type="InterPro" id="IPR017853">
    <property type="entry name" value="GH"/>
</dbReference>
<dbReference type="InterPro" id="IPR006103">
    <property type="entry name" value="Glyco_hydro_2_cat"/>
</dbReference>
<sequence>MKEMGVNAYRSAHRFASKDLLEICDEYGILMMNENRIPESSPWRLADL</sequence>
<protein>
    <recommendedName>
        <fullName evidence="1">Glycoside hydrolase family 2 catalytic domain-containing protein</fullName>
    </recommendedName>
</protein>
<dbReference type="EMBL" id="NETH01000105">
    <property type="protein sequence ID" value="RCW15803.1"/>
    <property type="molecule type" value="Genomic_DNA"/>
</dbReference>
<dbReference type="GO" id="GO:0005975">
    <property type="term" value="P:carbohydrate metabolic process"/>
    <property type="evidence" value="ECO:0007669"/>
    <property type="project" value="InterPro"/>
</dbReference>
<dbReference type="SUPFAM" id="SSF51445">
    <property type="entry name" value="(Trans)glycosidases"/>
    <property type="match status" value="1"/>
</dbReference>
<comment type="caution">
    <text evidence="2">The sequence shown here is derived from an EMBL/GenBank/DDBJ whole genome shotgun (WGS) entry which is preliminary data.</text>
</comment>
<evidence type="ECO:0000313" key="3">
    <source>
        <dbReference type="Proteomes" id="UP000253215"/>
    </source>
</evidence>
<name>A0A368UAC2_9STRE</name>
<evidence type="ECO:0000259" key="1">
    <source>
        <dbReference type="Pfam" id="PF02836"/>
    </source>
</evidence>
<dbReference type="Pfam" id="PF02836">
    <property type="entry name" value="Glyco_hydro_2_C"/>
    <property type="match status" value="1"/>
</dbReference>
<gene>
    <name evidence="2" type="ORF">CAC02_11035</name>
</gene>
<proteinExistence type="predicted"/>
<dbReference type="Proteomes" id="UP000253215">
    <property type="component" value="Unassembled WGS sequence"/>
</dbReference>
<feature type="domain" description="Glycoside hydrolase family 2 catalytic" evidence="1">
    <location>
        <begin position="1"/>
        <end position="37"/>
    </location>
</feature>
<dbReference type="Gene3D" id="3.20.20.80">
    <property type="entry name" value="Glycosidases"/>
    <property type="match status" value="1"/>
</dbReference>
<dbReference type="GO" id="GO:0004553">
    <property type="term" value="F:hydrolase activity, hydrolyzing O-glycosyl compounds"/>
    <property type="evidence" value="ECO:0007669"/>
    <property type="project" value="InterPro"/>
</dbReference>